<dbReference type="CDD" id="cd17906">
    <property type="entry name" value="CheX"/>
    <property type="match status" value="1"/>
</dbReference>
<dbReference type="InterPro" id="IPR028976">
    <property type="entry name" value="CheC-like_sf"/>
</dbReference>
<evidence type="ECO:0000313" key="3">
    <source>
        <dbReference type="EMBL" id="CRH07455.1"/>
    </source>
</evidence>
<evidence type="ECO:0000259" key="2">
    <source>
        <dbReference type="Pfam" id="PF13690"/>
    </source>
</evidence>
<dbReference type="InterPro" id="IPR038756">
    <property type="entry name" value="CheX-like"/>
</dbReference>
<dbReference type="AlphaFoldDB" id="A0A1S7LKL9"/>
<dbReference type="PANTHER" id="PTHR39452">
    <property type="entry name" value="CHEY-P PHOSPHATASE CHEX"/>
    <property type="match status" value="1"/>
</dbReference>
<reference evidence="3" key="1">
    <citation type="submission" date="2015-04" db="EMBL/GenBank/DDBJ databases">
        <authorList>
            <person name="Syromyatnikov M.Y."/>
            <person name="Popov V.N."/>
        </authorList>
    </citation>
    <scope>NUCLEOTIDE SEQUENCE</scope>
    <source>
        <strain evidence="3">MO-1</strain>
    </source>
</reference>
<dbReference type="EMBL" id="LO017727">
    <property type="protein sequence ID" value="CRH07455.1"/>
    <property type="molecule type" value="Genomic_DNA"/>
</dbReference>
<sequence length="151" mass="16057">MDNEAVLSALKATVTEVMGTMAWAEVGFAGQDHSSSLILDKEVGGLIRLQGDHEGLVGIACSKNIASELVSRIVGLPAEELTHEDLLDGVAELANMICGGMKTKAEIGNLELSPPVAIVGSEYTALWKTMEGTEILNFLLEGEMFQVHVSM</sequence>
<organism evidence="3">
    <name type="scientific">Magnetococcus massalia (strain MO-1)</name>
    <dbReference type="NCBI Taxonomy" id="451514"/>
    <lineage>
        <taxon>Bacteria</taxon>
        <taxon>Pseudomonadati</taxon>
        <taxon>Pseudomonadota</taxon>
        <taxon>Magnetococcia</taxon>
        <taxon>Magnetococcales</taxon>
        <taxon>Magnetococcaceae</taxon>
        <taxon>Magnetococcus</taxon>
    </lineage>
</organism>
<dbReference type="Gene3D" id="3.40.1550.10">
    <property type="entry name" value="CheC-like"/>
    <property type="match status" value="1"/>
</dbReference>
<proteinExistence type="predicted"/>
<protein>
    <recommendedName>
        <fullName evidence="2">Chemotaxis phosphatase CheX-like domain-containing protein</fullName>
    </recommendedName>
</protein>
<dbReference type="Pfam" id="PF13690">
    <property type="entry name" value="CheX"/>
    <property type="match status" value="1"/>
</dbReference>
<accession>A0A1S7LKL9</accession>
<dbReference type="InterPro" id="IPR028051">
    <property type="entry name" value="CheX-like_dom"/>
</dbReference>
<keyword evidence="1" id="KW-0145">Chemotaxis</keyword>
<dbReference type="GO" id="GO:0006935">
    <property type="term" value="P:chemotaxis"/>
    <property type="evidence" value="ECO:0007669"/>
    <property type="project" value="UniProtKB-KW"/>
</dbReference>
<feature type="domain" description="Chemotaxis phosphatase CheX-like" evidence="2">
    <location>
        <begin position="43"/>
        <end position="128"/>
    </location>
</feature>
<name>A0A1S7LKL9_MAGMO</name>
<evidence type="ECO:0000256" key="1">
    <source>
        <dbReference type="ARBA" id="ARBA00022500"/>
    </source>
</evidence>
<dbReference type="SUPFAM" id="SSF103039">
    <property type="entry name" value="CheC-like"/>
    <property type="match status" value="1"/>
</dbReference>
<gene>
    <name evidence="3" type="ORF">MAGMO_3318</name>
</gene>
<dbReference type="PANTHER" id="PTHR39452:SF1">
    <property type="entry name" value="CHEY-P PHOSPHATASE CHEX"/>
    <property type="match status" value="1"/>
</dbReference>